<dbReference type="EMBL" id="CAAALY010125500">
    <property type="protein sequence ID" value="VEL31706.1"/>
    <property type="molecule type" value="Genomic_DNA"/>
</dbReference>
<name>A0A3S5C2V8_9PLAT</name>
<keyword evidence="3" id="KW-1185">Reference proteome</keyword>
<reference evidence="2" key="1">
    <citation type="submission" date="2018-11" db="EMBL/GenBank/DDBJ databases">
        <authorList>
            <consortium name="Pathogen Informatics"/>
        </authorList>
    </citation>
    <scope>NUCLEOTIDE SEQUENCE</scope>
</reference>
<proteinExistence type="predicted"/>
<feature type="compositionally biased region" description="Low complexity" evidence="1">
    <location>
        <begin position="69"/>
        <end position="79"/>
    </location>
</feature>
<protein>
    <submittedName>
        <fullName evidence="2">Uncharacterized protein</fullName>
    </submittedName>
</protein>
<sequence length="98" mass="11081">MPYPQLYIIRLEGQVKRYKAIADTCEKQEDELKKAERKSQRELRKALNDLEDLRSENTSLQRKLDKLTRSSLAPGSSGSSTGGGSSILRSLRENSQAR</sequence>
<feature type="region of interest" description="Disordered" evidence="1">
    <location>
        <begin position="54"/>
        <end position="98"/>
    </location>
</feature>
<gene>
    <name evidence="2" type="ORF">PXEA_LOCUS25146</name>
</gene>
<dbReference type="AlphaFoldDB" id="A0A3S5C2V8"/>
<organism evidence="2 3">
    <name type="scientific">Protopolystoma xenopodis</name>
    <dbReference type="NCBI Taxonomy" id="117903"/>
    <lineage>
        <taxon>Eukaryota</taxon>
        <taxon>Metazoa</taxon>
        <taxon>Spiralia</taxon>
        <taxon>Lophotrochozoa</taxon>
        <taxon>Platyhelminthes</taxon>
        <taxon>Monogenea</taxon>
        <taxon>Polyopisthocotylea</taxon>
        <taxon>Polystomatidea</taxon>
        <taxon>Polystomatidae</taxon>
        <taxon>Protopolystoma</taxon>
    </lineage>
</organism>
<accession>A0A3S5C2V8</accession>
<dbReference type="OrthoDB" id="10028421at2759"/>
<comment type="caution">
    <text evidence="2">The sequence shown here is derived from an EMBL/GenBank/DDBJ whole genome shotgun (WGS) entry which is preliminary data.</text>
</comment>
<dbReference type="Proteomes" id="UP000784294">
    <property type="component" value="Unassembled WGS sequence"/>
</dbReference>
<evidence type="ECO:0000256" key="1">
    <source>
        <dbReference type="SAM" id="MobiDB-lite"/>
    </source>
</evidence>
<evidence type="ECO:0000313" key="3">
    <source>
        <dbReference type="Proteomes" id="UP000784294"/>
    </source>
</evidence>
<evidence type="ECO:0000313" key="2">
    <source>
        <dbReference type="EMBL" id="VEL31706.1"/>
    </source>
</evidence>